<feature type="repeat" description="PPR" evidence="2">
    <location>
        <begin position="482"/>
        <end position="516"/>
    </location>
</feature>
<dbReference type="GO" id="GO:0099402">
    <property type="term" value="P:plant organ development"/>
    <property type="evidence" value="ECO:0007669"/>
    <property type="project" value="UniProtKB-ARBA"/>
</dbReference>
<dbReference type="GeneID" id="104595856"/>
<dbReference type="InterPro" id="IPR002885">
    <property type="entry name" value="PPR_rpt"/>
</dbReference>
<dbReference type="Pfam" id="PF20431">
    <property type="entry name" value="E_motif"/>
    <property type="match status" value="1"/>
</dbReference>
<feature type="repeat" description="PPR" evidence="2">
    <location>
        <begin position="76"/>
        <end position="111"/>
    </location>
</feature>
<dbReference type="FunFam" id="1.25.40.10:FF:000158">
    <property type="entry name" value="pentatricopeptide repeat-containing protein At2g33680"/>
    <property type="match status" value="1"/>
</dbReference>
<dbReference type="InterPro" id="IPR046848">
    <property type="entry name" value="E_motif"/>
</dbReference>
<dbReference type="PANTHER" id="PTHR47926">
    <property type="entry name" value="PENTATRICOPEPTIDE REPEAT-CONTAINING PROTEIN"/>
    <property type="match status" value="1"/>
</dbReference>
<feature type="repeat" description="PPR" evidence="2">
    <location>
        <begin position="517"/>
        <end position="551"/>
    </location>
</feature>
<reference evidence="4" key="1">
    <citation type="submission" date="2025-08" db="UniProtKB">
        <authorList>
            <consortium name="RefSeq"/>
        </authorList>
    </citation>
    <scope>IDENTIFICATION</scope>
</reference>
<dbReference type="Gene3D" id="1.25.40.10">
    <property type="entry name" value="Tetratricopeptide repeat domain"/>
    <property type="match status" value="6"/>
</dbReference>
<evidence type="ECO:0000256" key="2">
    <source>
        <dbReference type="PROSITE-ProRule" id="PRU00708"/>
    </source>
</evidence>
<dbReference type="FunFam" id="1.25.40.10:FF:000285">
    <property type="entry name" value="Pentatricopeptide repeat-containing protein, chloroplastic"/>
    <property type="match status" value="1"/>
</dbReference>
<dbReference type="PROSITE" id="PS51375">
    <property type="entry name" value="PPR"/>
    <property type="match status" value="6"/>
</dbReference>
<dbReference type="InterPro" id="IPR046960">
    <property type="entry name" value="PPR_At4g14850-like_plant"/>
</dbReference>
<dbReference type="eggNOG" id="KOG4197">
    <property type="taxonomic scope" value="Eukaryota"/>
</dbReference>
<dbReference type="FunFam" id="1.25.40.10:FF:000381">
    <property type="entry name" value="Pentatricopeptide repeat-containing protein"/>
    <property type="match status" value="1"/>
</dbReference>
<sequence length="700" mass="78521">MSHPLMPSYELAELIERCTSTTSLRKARQLHGLILTSVSLLTCPPPFLYNNILSMYARCCSLEDSQRVFDKMPHRNIVSFNALISAYSRIPSHATSAFRLLKVMQTEGLRPNGSTFSSLLQASSSLQDLLFGTSLHTQVMKSGFFNDLCVQTSLLGMYSNCGVLDFANRVFRHLINKDAIAWNSIIFGNMQNNQIRQGLQLFCRMRRSGSTPTHFTYSMVLNACSRLRDHISGKLIHAQVIKSDLPADVPLQNALLDMYSTCADIYSALCVFKRINAPDLVSWNSMISGYSESGDVEKAVDLFIQLQQMSHEKPDEYTYAAIISATGALPASDYGKPLHGLVTKVGYEISIFVGSTLVSMYLGNGETDSAQKLFYSIPDKDIILWTEMIIGHSRVGEGESALWYFHKMREEGYEVDSFALSSALSSCADLATLHQGEIIHSLAIKTGYESDTFVCGSLVDMYAKNGNLQAAQLIFSSISDPDLKCWNSMLGGLCYHGKAEEAFKLYDEILKQGLRPDQITFVSLLSGCNHRGLVKMGWFFWNSMKENNMVPELKHYSCMVSLLGRAGLLQEAKDLISESPFAYDYPELWRILLSSCILYRNLELGIHAAEQILRLGTEDGTTHILLSNLYAAAGRWDAVAEIRKNIRFLMLEKEPGLSWIEIKSKINIFSSCNQIHPELAQAEMELQRLKGNMIRWEHKI</sequence>
<evidence type="ECO:0000256" key="1">
    <source>
        <dbReference type="ARBA" id="ARBA00022737"/>
    </source>
</evidence>
<dbReference type="OMA" id="DPDLKCW"/>
<dbReference type="AlphaFoldDB" id="A0A1U8A1V2"/>
<keyword evidence="1" id="KW-0677">Repeat</keyword>
<dbReference type="GO" id="GO:0003723">
    <property type="term" value="F:RNA binding"/>
    <property type="evidence" value="ECO:0007669"/>
    <property type="project" value="InterPro"/>
</dbReference>
<feature type="repeat" description="PPR" evidence="2">
    <location>
        <begin position="279"/>
        <end position="313"/>
    </location>
</feature>
<evidence type="ECO:0000313" key="3">
    <source>
        <dbReference type="Proteomes" id="UP000189703"/>
    </source>
</evidence>
<feature type="repeat" description="PPR" evidence="2">
    <location>
        <begin position="178"/>
        <end position="212"/>
    </location>
</feature>
<evidence type="ECO:0000313" key="4">
    <source>
        <dbReference type="RefSeq" id="XP_010255088.1"/>
    </source>
</evidence>
<dbReference type="InParanoid" id="A0A1U8A1V2"/>
<proteinExistence type="predicted"/>
<dbReference type="Pfam" id="PF01535">
    <property type="entry name" value="PPR"/>
    <property type="match status" value="2"/>
</dbReference>
<dbReference type="GO" id="GO:0009451">
    <property type="term" value="P:RNA modification"/>
    <property type="evidence" value="ECO:0007669"/>
    <property type="project" value="InterPro"/>
</dbReference>
<dbReference type="NCBIfam" id="TIGR00756">
    <property type="entry name" value="PPR"/>
    <property type="match status" value="2"/>
</dbReference>
<organism evidence="3 4">
    <name type="scientific">Nelumbo nucifera</name>
    <name type="common">Sacred lotus</name>
    <dbReference type="NCBI Taxonomy" id="4432"/>
    <lineage>
        <taxon>Eukaryota</taxon>
        <taxon>Viridiplantae</taxon>
        <taxon>Streptophyta</taxon>
        <taxon>Embryophyta</taxon>
        <taxon>Tracheophyta</taxon>
        <taxon>Spermatophyta</taxon>
        <taxon>Magnoliopsida</taxon>
        <taxon>Proteales</taxon>
        <taxon>Nelumbonaceae</taxon>
        <taxon>Nelumbo</taxon>
    </lineage>
</organism>
<dbReference type="FunCoup" id="A0A1U8A1V2">
    <property type="interactions" value="286"/>
</dbReference>
<dbReference type="KEGG" id="nnu:104595856"/>
<name>A0A1U8A1V2_NELNU</name>
<dbReference type="RefSeq" id="XP_010255088.1">
    <property type="nucleotide sequence ID" value="XM_010256786.2"/>
</dbReference>
<keyword evidence="3" id="KW-1185">Reference proteome</keyword>
<gene>
    <name evidence="4" type="primary">LOC104595856</name>
</gene>
<dbReference type="Pfam" id="PF13041">
    <property type="entry name" value="PPR_2"/>
    <property type="match status" value="4"/>
</dbReference>
<dbReference type="FunFam" id="1.25.40.10:FF:000694">
    <property type="entry name" value="Pentatricopeptide repeat-containing protein At3g50420"/>
    <property type="match status" value="1"/>
</dbReference>
<protein>
    <submittedName>
        <fullName evidence="4">Pentatricopeptide repeat-containing protein At3g50420</fullName>
    </submittedName>
</protein>
<dbReference type="Proteomes" id="UP000189703">
    <property type="component" value="Unplaced"/>
</dbReference>
<dbReference type="OrthoDB" id="728902at2759"/>
<dbReference type="PANTHER" id="PTHR47926:SF356">
    <property type="entry name" value="(WILD MALAYSIAN BANANA) HYPOTHETICAL PROTEIN"/>
    <property type="match status" value="1"/>
</dbReference>
<dbReference type="InterPro" id="IPR011990">
    <property type="entry name" value="TPR-like_helical_dom_sf"/>
</dbReference>
<feature type="repeat" description="PPR" evidence="2">
    <location>
        <begin position="381"/>
        <end position="415"/>
    </location>
</feature>
<accession>A0A1U8A1V2</accession>